<feature type="compositionally biased region" description="Basic and acidic residues" evidence="1">
    <location>
        <begin position="55"/>
        <end position="71"/>
    </location>
</feature>
<reference evidence="2 3" key="1">
    <citation type="journal article" date="2009" name="Nat. Genet.">
        <title>The genome of the cucumber, Cucumis sativus L.</title>
        <authorList>
            <person name="Huang S."/>
            <person name="Li R."/>
            <person name="Zhang Z."/>
            <person name="Li L."/>
            <person name="Gu X."/>
            <person name="Fan W."/>
            <person name="Lucas W.J."/>
            <person name="Wang X."/>
            <person name="Xie B."/>
            <person name="Ni P."/>
            <person name="Ren Y."/>
            <person name="Zhu H."/>
            <person name="Li J."/>
            <person name="Lin K."/>
            <person name="Jin W."/>
            <person name="Fei Z."/>
            <person name="Li G."/>
            <person name="Staub J."/>
            <person name="Kilian A."/>
            <person name="van der Vossen E.A."/>
            <person name="Wu Y."/>
            <person name="Guo J."/>
            <person name="He J."/>
            <person name="Jia Z."/>
            <person name="Ren Y."/>
            <person name="Tian G."/>
            <person name="Lu Y."/>
            <person name="Ruan J."/>
            <person name="Qian W."/>
            <person name="Wang M."/>
            <person name="Huang Q."/>
            <person name="Li B."/>
            <person name="Xuan Z."/>
            <person name="Cao J."/>
            <person name="Asan"/>
            <person name="Wu Z."/>
            <person name="Zhang J."/>
            <person name="Cai Q."/>
            <person name="Bai Y."/>
            <person name="Zhao B."/>
            <person name="Han Y."/>
            <person name="Li Y."/>
            <person name="Li X."/>
            <person name="Wang S."/>
            <person name="Shi Q."/>
            <person name="Liu S."/>
            <person name="Cho W.K."/>
            <person name="Kim J.Y."/>
            <person name="Xu Y."/>
            <person name="Heller-Uszynska K."/>
            <person name="Miao H."/>
            <person name="Cheng Z."/>
            <person name="Zhang S."/>
            <person name="Wu J."/>
            <person name="Yang Y."/>
            <person name="Kang H."/>
            <person name="Li M."/>
            <person name="Liang H."/>
            <person name="Ren X."/>
            <person name="Shi Z."/>
            <person name="Wen M."/>
            <person name="Jian M."/>
            <person name="Yang H."/>
            <person name="Zhang G."/>
            <person name="Yang Z."/>
            <person name="Chen R."/>
            <person name="Liu S."/>
            <person name="Li J."/>
            <person name="Ma L."/>
            <person name="Liu H."/>
            <person name="Zhou Y."/>
            <person name="Zhao J."/>
            <person name="Fang X."/>
            <person name="Li G."/>
            <person name="Fang L."/>
            <person name="Li Y."/>
            <person name="Liu D."/>
            <person name="Zheng H."/>
            <person name="Zhang Y."/>
            <person name="Qin N."/>
            <person name="Li Z."/>
            <person name="Yang G."/>
            <person name="Yang S."/>
            <person name="Bolund L."/>
            <person name="Kristiansen K."/>
            <person name="Zheng H."/>
            <person name="Li S."/>
            <person name="Zhang X."/>
            <person name="Yang H."/>
            <person name="Wang J."/>
            <person name="Sun R."/>
            <person name="Zhang B."/>
            <person name="Jiang S."/>
            <person name="Wang J."/>
            <person name="Du Y."/>
            <person name="Li S."/>
        </authorList>
    </citation>
    <scope>NUCLEOTIDE SEQUENCE [LARGE SCALE GENOMIC DNA]</scope>
    <source>
        <strain evidence="3">cv. 9930</strain>
    </source>
</reference>
<organism evidence="2 3">
    <name type="scientific">Cucumis sativus</name>
    <name type="common">Cucumber</name>
    <dbReference type="NCBI Taxonomy" id="3659"/>
    <lineage>
        <taxon>Eukaryota</taxon>
        <taxon>Viridiplantae</taxon>
        <taxon>Streptophyta</taxon>
        <taxon>Embryophyta</taxon>
        <taxon>Tracheophyta</taxon>
        <taxon>Spermatophyta</taxon>
        <taxon>Magnoliopsida</taxon>
        <taxon>eudicotyledons</taxon>
        <taxon>Gunneridae</taxon>
        <taxon>Pentapetalae</taxon>
        <taxon>rosids</taxon>
        <taxon>fabids</taxon>
        <taxon>Cucurbitales</taxon>
        <taxon>Cucurbitaceae</taxon>
        <taxon>Benincaseae</taxon>
        <taxon>Cucumis</taxon>
    </lineage>
</organism>
<protein>
    <submittedName>
        <fullName evidence="2">Uncharacterized protein</fullName>
    </submittedName>
</protein>
<evidence type="ECO:0000256" key="1">
    <source>
        <dbReference type="SAM" id="MobiDB-lite"/>
    </source>
</evidence>
<dbReference type="AlphaFoldDB" id="A0A0A0KXX1"/>
<sequence length="110" mass="12634">MINPTLAFNNSRENNKTHNFILTKQNSDSSWQGRSGDLEKLESMRVDRDREEWLGRRSEEDVKRAPRREAVGRQGRNGRCGLGYRRRDGALAFVGATKRKRRKEATKGGS</sequence>
<evidence type="ECO:0000313" key="2">
    <source>
        <dbReference type="EMBL" id="KGN54363.1"/>
    </source>
</evidence>
<reference evidence="2 3" key="2">
    <citation type="journal article" date="2009" name="PLoS ONE">
        <title>An integrated genetic and cytogenetic map of the cucumber genome.</title>
        <authorList>
            <person name="Ren Y."/>
            <person name="Zhang Z."/>
            <person name="Liu J."/>
            <person name="Staub J.E."/>
            <person name="Han Y."/>
            <person name="Cheng Z."/>
            <person name="Li X."/>
            <person name="Lu J."/>
            <person name="Miao H."/>
            <person name="Kang H."/>
            <person name="Xie B."/>
            <person name="Gu X."/>
            <person name="Wang X."/>
            <person name="Du Y."/>
            <person name="Jin W."/>
            <person name="Huang S."/>
        </authorList>
    </citation>
    <scope>NUCLEOTIDE SEQUENCE [LARGE SCALE GENOMIC DNA]</scope>
    <source>
        <strain evidence="3">cv. 9930</strain>
    </source>
</reference>
<name>A0A0A0KXX1_CUCSA</name>
<dbReference type="Proteomes" id="UP000029981">
    <property type="component" value="Chromosome 4"/>
</dbReference>
<keyword evidence="3" id="KW-1185">Reference proteome</keyword>
<reference evidence="2 3" key="4">
    <citation type="journal article" date="2011" name="BMC Genomics">
        <title>RNA-Seq improves annotation of protein-coding genes in the cucumber genome.</title>
        <authorList>
            <person name="Li Z."/>
            <person name="Zhang Z."/>
            <person name="Yan P."/>
            <person name="Huang S."/>
            <person name="Fei Z."/>
            <person name="Lin K."/>
        </authorList>
    </citation>
    <scope>NUCLEOTIDE SEQUENCE [LARGE SCALE GENOMIC DNA]</scope>
    <source>
        <strain evidence="3">cv. 9930</strain>
    </source>
</reference>
<dbReference type="EMBL" id="CM002925">
    <property type="protein sequence ID" value="KGN54363.1"/>
    <property type="molecule type" value="Genomic_DNA"/>
</dbReference>
<accession>A0A0A0KXX1</accession>
<gene>
    <name evidence="2" type="ORF">Csa_4G308530</name>
</gene>
<feature type="region of interest" description="Disordered" evidence="1">
    <location>
        <begin position="55"/>
        <end position="82"/>
    </location>
</feature>
<proteinExistence type="predicted"/>
<dbReference type="Gramene" id="KGN54363">
    <property type="protein sequence ID" value="KGN54363"/>
    <property type="gene ID" value="Csa_4G308530"/>
</dbReference>
<reference evidence="2 3" key="3">
    <citation type="journal article" date="2010" name="BMC Genomics">
        <title>Transcriptome sequencing and comparative analysis of cucumber flowers with different sex types.</title>
        <authorList>
            <person name="Guo S."/>
            <person name="Zheng Y."/>
            <person name="Joung J.G."/>
            <person name="Liu S."/>
            <person name="Zhang Z."/>
            <person name="Crasta O.R."/>
            <person name="Sobral B.W."/>
            <person name="Xu Y."/>
            <person name="Huang S."/>
            <person name="Fei Z."/>
        </authorList>
    </citation>
    <scope>NUCLEOTIDE SEQUENCE [LARGE SCALE GENOMIC DNA]</scope>
    <source>
        <strain evidence="3">cv. 9930</strain>
    </source>
</reference>
<evidence type="ECO:0000313" key="3">
    <source>
        <dbReference type="Proteomes" id="UP000029981"/>
    </source>
</evidence>